<organism evidence="5 6">
    <name type="scientific">Ricinus communis</name>
    <name type="common">Castor bean</name>
    <dbReference type="NCBI Taxonomy" id="3988"/>
    <lineage>
        <taxon>Eukaryota</taxon>
        <taxon>Viridiplantae</taxon>
        <taxon>Streptophyta</taxon>
        <taxon>Embryophyta</taxon>
        <taxon>Tracheophyta</taxon>
        <taxon>Spermatophyta</taxon>
        <taxon>Magnoliopsida</taxon>
        <taxon>eudicotyledons</taxon>
        <taxon>Gunneridae</taxon>
        <taxon>Pentapetalae</taxon>
        <taxon>rosids</taxon>
        <taxon>fabids</taxon>
        <taxon>Malpighiales</taxon>
        <taxon>Euphorbiaceae</taxon>
        <taxon>Acalyphoideae</taxon>
        <taxon>Acalypheae</taxon>
        <taxon>Ricinus</taxon>
    </lineage>
</organism>
<dbReference type="Pfam" id="PF05911">
    <property type="entry name" value="FPP"/>
    <property type="match status" value="2"/>
</dbReference>
<dbReference type="InParanoid" id="B9SCB4"/>
<evidence type="ECO:0000313" key="5">
    <source>
        <dbReference type="EMBL" id="EEF38828.1"/>
    </source>
</evidence>
<comment type="similarity">
    <text evidence="1">Belongs to the FPP family.</text>
</comment>
<feature type="coiled-coil region" evidence="3">
    <location>
        <begin position="35"/>
        <end position="132"/>
    </location>
</feature>
<accession>B9SCB4</accession>
<dbReference type="PANTHER" id="PTHR31580">
    <property type="entry name" value="FILAMENT-LIKE PLANT PROTEIN 4"/>
    <property type="match status" value="1"/>
</dbReference>
<feature type="region of interest" description="Disordered" evidence="4">
    <location>
        <begin position="1046"/>
        <end position="1067"/>
    </location>
</feature>
<keyword evidence="6" id="KW-1185">Reference proteome</keyword>
<dbReference type="STRING" id="3988.B9SCB4"/>
<feature type="region of interest" description="Disordered" evidence="4">
    <location>
        <begin position="1011"/>
        <end position="1031"/>
    </location>
</feature>
<name>B9SCB4_RICCO</name>
<feature type="coiled-coil region" evidence="3">
    <location>
        <begin position="330"/>
        <end position="361"/>
    </location>
</feature>
<sequence length="1132" mass="126521">MDHKSTWLWRKKSTEKMIVSSDKVNMSPKENEDEIHTLLTDKVKLENDLKSLNEKLSSALSENNAKDDLIKKQMKMTEEAMAGLEKAEAKAVSLKQELDKALQQRAAGEERLTQTEAALKECMQQLHFVRQEQERRIHDAVVKASGEFEKSQMILEEKLADNSKRLAKIGVENTHLSKALLAKEKTIDDLTTQKAQVDADISALMTRLESIEKDNASLKYEVRVLEKELEIRNEEREFNRRTADASRKQHLESVKKIAKLESECQRLRLLVRKRLPGPAALAKMKSEVDILGRDSVEMRRRRTSSSPNGLMVDSAVDRSADTLSKQINFLTEQLCAIEEENKTLKEALNRKANELQTLRSMYARAASKLSQVDFHFDELSKSQTCLEPSRSGLPPHEVSLTSMSDVGSDDKISCAESWASALISELDHFKHGKQGGSPSAKTVGASDINLMDDFIEMERLAIVSVDQKTGSPHVTSDDAKEPVNPIGTGLNGHPSQVTGGEIIGSGVSDQEIKSTEVLINKAPDWLQNILKAVLEQTRMTQRKPDKILEDVKGALADISNGRQAECADTRESSKNSPHVAGYISWKPIDESAPVDSSCGITDDDAFFTDTNNQQFQSDLGKSIQKIIEHLEGITSPNYDTSEALSRKDGSLFPYKNETSSGYMVRVFQWKTSELGIVVQQFVHACCDLVNGKSDVNRFAQELSAALDWIVNHCFSLQDVSSMKDAIKKHFEWDETRSESEAEAGTMSQFSQVDKLSLPREQLSCLPMVSASNGLLNFPERDEFHSTNADENKKLRDELINIESTKKDLEGRLQSAVDKSETLMNQLQDSEETIASLQKELDSLKMSKAMSENQNENQKLMREDLDTQFAVAKAELDEARKLISSLEVELENKTSCCEELEATCLELQLQLERLLFPQDIQCNWDDTGEIAVTVPCVVEKSHLFDNVVFSIGKKEIPDLEEAKQLRTDWEITAASEKLAECQETILNLGKQLKALAAPSEASLFDKVISSSPDRNGDSISTNTTLSAPRNKLMNQRSSLRDQMLAEDNAKTKSGGSPQTKESDNVGFVSDGKVEPLEKILILNETKVQDDNVAIRSLAIVPRKKRGGGNLWRKLLWRKKNTNSKNPTLPFPSQ</sequence>
<feature type="coiled-coil region" evidence="3">
    <location>
        <begin position="201"/>
        <end position="235"/>
    </location>
</feature>
<dbReference type="PANTHER" id="PTHR31580:SF22">
    <property type="entry name" value="FILAMENT-LIKE PLANT PROTEIN 7"/>
    <property type="match status" value="1"/>
</dbReference>
<reference evidence="6" key="1">
    <citation type="journal article" date="2010" name="Nat. Biotechnol.">
        <title>Draft genome sequence of the oilseed species Ricinus communis.</title>
        <authorList>
            <person name="Chan A.P."/>
            <person name="Crabtree J."/>
            <person name="Zhao Q."/>
            <person name="Lorenzi H."/>
            <person name="Orvis J."/>
            <person name="Puiu D."/>
            <person name="Melake-Berhan A."/>
            <person name="Jones K.M."/>
            <person name="Redman J."/>
            <person name="Chen G."/>
            <person name="Cahoon E.B."/>
            <person name="Gedil M."/>
            <person name="Stanke M."/>
            <person name="Haas B.J."/>
            <person name="Wortman J.R."/>
            <person name="Fraser-Liggett C.M."/>
            <person name="Ravel J."/>
            <person name="Rabinowicz P.D."/>
        </authorList>
    </citation>
    <scope>NUCLEOTIDE SEQUENCE [LARGE SCALE GENOMIC DNA]</scope>
    <source>
        <strain evidence="6">cv. Hale</strain>
    </source>
</reference>
<feature type="coiled-coil region" evidence="3">
    <location>
        <begin position="791"/>
        <end position="902"/>
    </location>
</feature>
<evidence type="ECO:0000256" key="1">
    <source>
        <dbReference type="ARBA" id="ARBA00005921"/>
    </source>
</evidence>
<dbReference type="AlphaFoldDB" id="B9SCB4"/>
<proteinExistence type="inferred from homology"/>
<keyword evidence="2 3" id="KW-0175">Coiled coil</keyword>
<evidence type="ECO:0000256" key="2">
    <source>
        <dbReference type="ARBA" id="ARBA00023054"/>
    </source>
</evidence>
<evidence type="ECO:0000313" key="6">
    <source>
        <dbReference type="Proteomes" id="UP000008311"/>
    </source>
</evidence>
<dbReference type="EMBL" id="EQ973919">
    <property type="protein sequence ID" value="EEF38828.1"/>
    <property type="molecule type" value="Genomic_DNA"/>
</dbReference>
<evidence type="ECO:0000256" key="3">
    <source>
        <dbReference type="SAM" id="Coils"/>
    </source>
</evidence>
<evidence type="ECO:0000256" key="4">
    <source>
        <dbReference type="SAM" id="MobiDB-lite"/>
    </source>
</evidence>
<gene>
    <name evidence="5" type="ORF">RCOM_1410590</name>
</gene>
<dbReference type="FunCoup" id="B9SCB4">
    <property type="interactions" value="108"/>
</dbReference>
<dbReference type="InterPro" id="IPR008587">
    <property type="entry name" value="FPP_plant"/>
</dbReference>
<dbReference type="eggNOG" id="ENOG502QSY7">
    <property type="taxonomic scope" value="Eukaryota"/>
</dbReference>
<protein>
    <submittedName>
        <fullName evidence="5">Myosin-9, putative</fullName>
    </submittedName>
</protein>
<dbReference type="Proteomes" id="UP000008311">
    <property type="component" value="Unassembled WGS sequence"/>
</dbReference>